<reference evidence="5 6" key="1">
    <citation type="journal article" date="2007" name="Science">
        <title>Sea anemone genome reveals ancestral eumetazoan gene repertoire and genomic organization.</title>
        <authorList>
            <person name="Putnam N.H."/>
            <person name="Srivastava M."/>
            <person name="Hellsten U."/>
            <person name="Dirks B."/>
            <person name="Chapman J."/>
            <person name="Salamov A."/>
            <person name="Terry A."/>
            <person name="Shapiro H."/>
            <person name="Lindquist E."/>
            <person name="Kapitonov V.V."/>
            <person name="Jurka J."/>
            <person name="Genikhovich G."/>
            <person name="Grigoriev I.V."/>
            <person name="Lucas S.M."/>
            <person name="Steele R.E."/>
            <person name="Finnerty J.R."/>
            <person name="Technau U."/>
            <person name="Martindale M.Q."/>
            <person name="Rokhsar D.S."/>
        </authorList>
    </citation>
    <scope>NUCLEOTIDE SEQUENCE [LARGE SCALE GENOMIC DNA]</scope>
    <source>
        <strain evidence="6">CH2 X CH6</strain>
    </source>
</reference>
<evidence type="ECO:0000256" key="1">
    <source>
        <dbReference type="ARBA" id="ARBA00006392"/>
    </source>
</evidence>
<evidence type="ECO:0000313" key="6">
    <source>
        <dbReference type="Proteomes" id="UP000001593"/>
    </source>
</evidence>
<feature type="compositionally biased region" description="Polar residues" evidence="3">
    <location>
        <begin position="381"/>
        <end position="393"/>
    </location>
</feature>
<feature type="compositionally biased region" description="Basic and acidic residues" evidence="3">
    <location>
        <begin position="420"/>
        <end position="431"/>
    </location>
</feature>
<feature type="compositionally biased region" description="Low complexity" evidence="3">
    <location>
        <begin position="313"/>
        <end position="327"/>
    </location>
</feature>
<dbReference type="InterPro" id="IPR001660">
    <property type="entry name" value="SAM"/>
</dbReference>
<dbReference type="eggNOG" id="ENOG502TCMS">
    <property type="taxonomic scope" value="Eukaryota"/>
</dbReference>
<dbReference type="InterPro" id="IPR025946">
    <property type="entry name" value="CABIT_dom"/>
</dbReference>
<dbReference type="OrthoDB" id="6077228at2759"/>
<dbReference type="CDD" id="cd09487">
    <property type="entry name" value="SAM_superfamily"/>
    <property type="match status" value="1"/>
</dbReference>
<dbReference type="HOGENOM" id="CLU_531349_0_0_1"/>
<dbReference type="InterPro" id="IPR052281">
    <property type="entry name" value="GAREM"/>
</dbReference>
<name>A7RVI0_NEMVE</name>
<dbReference type="Gene3D" id="1.10.150.50">
    <property type="entry name" value="Transcription Factor, Ets-1"/>
    <property type="match status" value="1"/>
</dbReference>
<protein>
    <recommendedName>
        <fullName evidence="4">SAM domain-containing protein</fullName>
    </recommendedName>
</protein>
<evidence type="ECO:0000256" key="3">
    <source>
        <dbReference type="SAM" id="MobiDB-lite"/>
    </source>
</evidence>
<feature type="region of interest" description="Disordered" evidence="3">
    <location>
        <begin position="313"/>
        <end position="431"/>
    </location>
</feature>
<dbReference type="OMA" id="LRCERVY"/>
<dbReference type="KEGG" id="nve:5516591"/>
<evidence type="ECO:0000313" key="5">
    <source>
        <dbReference type="EMBL" id="EDO44643.1"/>
    </source>
</evidence>
<evidence type="ECO:0000259" key="4">
    <source>
        <dbReference type="SMART" id="SM00454"/>
    </source>
</evidence>
<dbReference type="AlphaFoldDB" id="A7RVI0"/>
<proteinExistence type="inferred from homology"/>
<dbReference type="Pfam" id="PF12736">
    <property type="entry name" value="CABIT"/>
    <property type="match status" value="1"/>
</dbReference>
<feature type="compositionally biased region" description="Polar residues" evidence="3">
    <location>
        <begin position="404"/>
        <end position="419"/>
    </location>
</feature>
<keyword evidence="2" id="KW-0597">Phosphoprotein</keyword>
<gene>
    <name evidence="5" type="ORF">NEMVEDRAFT_v1g202754</name>
</gene>
<dbReference type="InterPro" id="IPR013761">
    <property type="entry name" value="SAM/pointed_sf"/>
</dbReference>
<dbReference type="PANTHER" id="PTHR14454:SF11">
    <property type="entry name" value="SERRANO, ISOFORM F"/>
    <property type="match status" value="1"/>
</dbReference>
<dbReference type="EMBL" id="DS469543">
    <property type="protein sequence ID" value="EDO44643.1"/>
    <property type="molecule type" value="Genomic_DNA"/>
</dbReference>
<dbReference type="Proteomes" id="UP000001593">
    <property type="component" value="Unassembled WGS sequence"/>
</dbReference>
<dbReference type="SUPFAM" id="SSF47769">
    <property type="entry name" value="SAM/Pointed domain"/>
    <property type="match status" value="1"/>
</dbReference>
<dbReference type="SMART" id="SM00454">
    <property type="entry name" value="SAM"/>
    <property type="match status" value="1"/>
</dbReference>
<evidence type="ECO:0000256" key="2">
    <source>
        <dbReference type="ARBA" id="ARBA00022553"/>
    </source>
</evidence>
<accession>A7RVI0</accession>
<dbReference type="PANTHER" id="PTHR14454">
    <property type="entry name" value="GRB2-ASSOCIATED AND REGULATOR OF MAPK PROTEIN FAMILY MEMBER"/>
    <property type="match status" value="1"/>
</dbReference>
<dbReference type="InParanoid" id="A7RVI0"/>
<dbReference type="Pfam" id="PF00536">
    <property type="entry name" value="SAM_1"/>
    <property type="match status" value="1"/>
</dbReference>
<feature type="domain" description="SAM" evidence="4">
    <location>
        <begin position="441"/>
        <end position="506"/>
    </location>
</feature>
<sequence length="513" mass="58044">MQASRPNGNGSSAFTLNEVDNLIWSEEEYKISDFVDKFYLPQIVKVQEGYYGPDEDSCLGAEQILLIHSLKHTEKIMARDRRRRELHIPLNCSIKVEQRPSNMQDVIDNVYDLARHFPGYVRVTQGYYSLDNDDLSINPGDKLELQKVIHTEKGSCLVCINQDRFPVTLPFSVVAGFQPLVNGLEYYLKELVETLPRPFYFQFVDPANVGARGEVSVFNSGLGVLRCERVYTDSCIICSTKEGKDRTIVTFPKNLQVTVVAAQGALIGDKDYMRVCRFFHDGVNLSRIEHMDTHNVYASRATIREYLYDHTLTTEPSSPESPSFLSSDAKFEESLRQSGGKVLSGSHDDEDDDDDDKHDYTYISDRELTPLASSRLDKNENNLPSDNIETQGVSDDAHMKSSEESMQGSSENMRNTGDSSIKETEEQKKVGADVQPIPDDLSELTVEEVAEVLVKVHLGQFADKFEYNQIDGEMFVCLDEEVLESLGMNAFQRKKVLKLIDGWRPKTGFITKM</sequence>
<feature type="compositionally biased region" description="Basic and acidic residues" evidence="3">
    <location>
        <begin position="357"/>
        <end position="368"/>
    </location>
</feature>
<comment type="similarity">
    <text evidence="1">Belongs to the GAREM family.</text>
</comment>
<organism evidence="5 6">
    <name type="scientific">Nematostella vectensis</name>
    <name type="common">Starlet sea anemone</name>
    <dbReference type="NCBI Taxonomy" id="45351"/>
    <lineage>
        <taxon>Eukaryota</taxon>
        <taxon>Metazoa</taxon>
        <taxon>Cnidaria</taxon>
        <taxon>Anthozoa</taxon>
        <taxon>Hexacorallia</taxon>
        <taxon>Actiniaria</taxon>
        <taxon>Edwardsiidae</taxon>
        <taxon>Nematostella</taxon>
    </lineage>
</organism>
<keyword evidence="6" id="KW-1185">Reference proteome</keyword>